<protein>
    <submittedName>
        <fullName evidence="1">Uncharacterized protein</fullName>
    </submittedName>
</protein>
<evidence type="ECO:0000313" key="1">
    <source>
        <dbReference type="EMBL" id="GEU61223.1"/>
    </source>
</evidence>
<proteinExistence type="predicted"/>
<dbReference type="AlphaFoldDB" id="A0A6L2LHD5"/>
<dbReference type="EMBL" id="BKCJ010004469">
    <property type="protein sequence ID" value="GEU61223.1"/>
    <property type="molecule type" value="Genomic_DNA"/>
</dbReference>
<comment type="caution">
    <text evidence="1">The sequence shown here is derived from an EMBL/GenBank/DDBJ whole genome shotgun (WGS) entry which is preliminary data.</text>
</comment>
<organism evidence="1">
    <name type="scientific">Tanacetum cinerariifolium</name>
    <name type="common">Dalmatian daisy</name>
    <name type="synonym">Chrysanthemum cinerariifolium</name>
    <dbReference type="NCBI Taxonomy" id="118510"/>
    <lineage>
        <taxon>Eukaryota</taxon>
        <taxon>Viridiplantae</taxon>
        <taxon>Streptophyta</taxon>
        <taxon>Embryophyta</taxon>
        <taxon>Tracheophyta</taxon>
        <taxon>Spermatophyta</taxon>
        <taxon>Magnoliopsida</taxon>
        <taxon>eudicotyledons</taxon>
        <taxon>Gunneridae</taxon>
        <taxon>Pentapetalae</taxon>
        <taxon>asterids</taxon>
        <taxon>campanulids</taxon>
        <taxon>Asterales</taxon>
        <taxon>Asteraceae</taxon>
        <taxon>Asteroideae</taxon>
        <taxon>Anthemideae</taxon>
        <taxon>Anthemidinae</taxon>
        <taxon>Tanacetum</taxon>
    </lineage>
</organism>
<name>A0A6L2LHD5_TANCI</name>
<gene>
    <name evidence="1" type="ORF">Tci_033201</name>
</gene>
<sequence>MLHPSENRTLDLPYGSQAGYHIASVTYSFLFPIFTSAKVIVEGIFTPKVLPLIASQVLAFASPSTQFVIGTGLLTISVLVDACSLVFDPHASTLTFDPHASTLALEDALNACASANIHALAFSISFQEEVLYESELLLSELLSKFTTMISASKIKISDMIQNEKIEDKIKEGTLKVDHDTDAMTVVLRMEKGGYARGVGSGVTYKRYFDLPRIRQASDERVLLLQS</sequence>
<accession>A0A6L2LHD5</accession>
<reference evidence="1" key="1">
    <citation type="journal article" date="2019" name="Sci. Rep.">
        <title>Draft genome of Tanacetum cinerariifolium, the natural source of mosquito coil.</title>
        <authorList>
            <person name="Yamashiro T."/>
            <person name="Shiraishi A."/>
            <person name="Satake H."/>
            <person name="Nakayama K."/>
        </authorList>
    </citation>
    <scope>NUCLEOTIDE SEQUENCE</scope>
</reference>